<dbReference type="GO" id="GO:0006552">
    <property type="term" value="P:L-leucine catabolic process"/>
    <property type="evidence" value="ECO:0007669"/>
    <property type="project" value="TreeGrafter"/>
</dbReference>
<dbReference type="PANTHER" id="PTHR43884">
    <property type="entry name" value="ACYL-COA DEHYDROGENASE"/>
    <property type="match status" value="1"/>
</dbReference>
<evidence type="ECO:0000313" key="2">
    <source>
        <dbReference type="EMBL" id="RIE03245.1"/>
    </source>
</evidence>
<sequence length="143" mass="15781">MSVIGNRKKTEQEYLEIAVSLAKKFAEDAAERDKAGGTPKAQRDWIRESGLLKLIIPEEYGGDGQSWTLALRIVREFAKEDAAVAHLFGYHLAVLANFNRVGTAAQRKHFLTKTAENGWFWGNTANSRGASKLTAVGKTANIF</sequence>
<accession>A0A398CLE8</accession>
<proteinExistence type="predicted"/>
<dbReference type="InterPro" id="IPR009100">
    <property type="entry name" value="AcylCoA_DH/oxidase_NM_dom_sf"/>
</dbReference>
<dbReference type="PANTHER" id="PTHR43884:SF12">
    <property type="entry name" value="ISOVALERYL-COA DEHYDROGENASE, MITOCHONDRIAL-RELATED"/>
    <property type="match status" value="1"/>
</dbReference>
<dbReference type="SUPFAM" id="SSF56645">
    <property type="entry name" value="Acyl-CoA dehydrogenase NM domain-like"/>
    <property type="match status" value="1"/>
</dbReference>
<dbReference type="GO" id="GO:0050660">
    <property type="term" value="F:flavin adenine dinucleotide binding"/>
    <property type="evidence" value="ECO:0007669"/>
    <property type="project" value="InterPro"/>
</dbReference>
<evidence type="ECO:0000313" key="3">
    <source>
        <dbReference type="Proteomes" id="UP000266340"/>
    </source>
</evidence>
<dbReference type="Proteomes" id="UP000266340">
    <property type="component" value="Unassembled WGS sequence"/>
</dbReference>
<dbReference type="OrthoDB" id="9785203at2"/>
<keyword evidence="3" id="KW-1185">Reference proteome</keyword>
<reference evidence="2 3" key="1">
    <citation type="submission" date="2018-09" db="EMBL/GenBank/DDBJ databases">
        <title>Cohnella cavernae sp. nov., isolated from a karst cave.</title>
        <authorList>
            <person name="Zhu H."/>
        </authorList>
    </citation>
    <scope>NUCLEOTIDE SEQUENCE [LARGE SCALE GENOMIC DNA]</scope>
    <source>
        <strain evidence="2 3">K2E09-144</strain>
    </source>
</reference>
<dbReference type="GO" id="GO:0008470">
    <property type="term" value="F:3-methylbutanoyl-CoA dehydrogenase activity"/>
    <property type="evidence" value="ECO:0007669"/>
    <property type="project" value="TreeGrafter"/>
</dbReference>
<comment type="caution">
    <text evidence="2">The sequence shown here is derived from an EMBL/GenBank/DDBJ whole genome shotgun (WGS) entry which is preliminary data.</text>
</comment>
<dbReference type="AlphaFoldDB" id="A0A398CLE8"/>
<name>A0A398CLE8_9BACL</name>
<dbReference type="InterPro" id="IPR013786">
    <property type="entry name" value="AcylCoA_DH/ox_N"/>
</dbReference>
<feature type="domain" description="Acyl-CoA dehydrogenase/oxidase N-terminal" evidence="1">
    <location>
        <begin position="21"/>
        <end position="116"/>
    </location>
</feature>
<dbReference type="Gene3D" id="1.10.540.10">
    <property type="entry name" value="Acyl-CoA dehydrogenase/oxidase, N-terminal domain"/>
    <property type="match status" value="1"/>
</dbReference>
<dbReference type="EMBL" id="QXJM01000038">
    <property type="protein sequence ID" value="RIE03245.1"/>
    <property type="molecule type" value="Genomic_DNA"/>
</dbReference>
<dbReference type="Pfam" id="PF02771">
    <property type="entry name" value="Acyl-CoA_dh_N"/>
    <property type="match status" value="1"/>
</dbReference>
<dbReference type="InterPro" id="IPR037069">
    <property type="entry name" value="AcylCoA_DH/ox_N_sf"/>
</dbReference>
<organism evidence="2 3">
    <name type="scientific">Cohnella faecalis</name>
    <dbReference type="NCBI Taxonomy" id="2315694"/>
    <lineage>
        <taxon>Bacteria</taxon>
        <taxon>Bacillati</taxon>
        <taxon>Bacillota</taxon>
        <taxon>Bacilli</taxon>
        <taxon>Bacillales</taxon>
        <taxon>Paenibacillaceae</taxon>
        <taxon>Cohnella</taxon>
    </lineage>
</organism>
<protein>
    <recommendedName>
        <fullName evidence="1">Acyl-CoA dehydrogenase/oxidase N-terminal domain-containing protein</fullName>
    </recommendedName>
</protein>
<evidence type="ECO:0000259" key="1">
    <source>
        <dbReference type="Pfam" id="PF02771"/>
    </source>
</evidence>
<dbReference type="RefSeq" id="WP_119149748.1">
    <property type="nucleotide sequence ID" value="NZ_QXJM01000038.1"/>
</dbReference>
<gene>
    <name evidence="2" type="ORF">D3H35_12785</name>
</gene>